<dbReference type="SUPFAM" id="SSF55073">
    <property type="entry name" value="Nucleotide cyclase"/>
    <property type="match status" value="1"/>
</dbReference>
<protein>
    <recommendedName>
        <fullName evidence="2">Guanylate cyclase domain-containing protein</fullName>
    </recommendedName>
</protein>
<proteinExistence type="predicted"/>
<reference evidence="1" key="1">
    <citation type="submission" date="2018-05" db="EMBL/GenBank/DDBJ databases">
        <authorList>
            <person name="Lanie J.A."/>
            <person name="Ng W.-L."/>
            <person name="Kazmierczak K.M."/>
            <person name="Andrzejewski T.M."/>
            <person name="Davidsen T.M."/>
            <person name="Wayne K.J."/>
            <person name="Tettelin H."/>
            <person name="Glass J.I."/>
            <person name="Rusch D."/>
            <person name="Podicherti R."/>
            <person name="Tsui H.-C.T."/>
            <person name="Winkler M.E."/>
        </authorList>
    </citation>
    <scope>NUCLEOTIDE SEQUENCE</scope>
</reference>
<feature type="non-terminal residue" evidence="1">
    <location>
        <position position="1"/>
    </location>
</feature>
<dbReference type="InterPro" id="IPR029787">
    <property type="entry name" value="Nucleotide_cyclase"/>
</dbReference>
<name>A0A381T0Y9_9ZZZZ</name>
<gene>
    <name evidence="1" type="ORF">METZ01_LOCUS62082</name>
</gene>
<dbReference type="Gene3D" id="3.30.70.1230">
    <property type="entry name" value="Nucleotide cyclase"/>
    <property type="match status" value="1"/>
</dbReference>
<evidence type="ECO:0000313" key="1">
    <source>
        <dbReference type="EMBL" id="SVA09228.1"/>
    </source>
</evidence>
<sequence length="137" mass="14897">VIRNFRNVVRQVASERGVRMAKWLGDGAMMVGVHSEDLVEAVIDIERLVDYTQSPRPMRAGIARGPVLLIDGDDHVGRAVILASRLCDRAKPHEILAQVGTVNLEMVNAEAAPLGCHEIPGFVEPIDLVRLTPVGDS</sequence>
<accession>A0A381T0Y9</accession>
<dbReference type="AlphaFoldDB" id="A0A381T0Y9"/>
<dbReference type="EMBL" id="UINC01003785">
    <property type="protein sequence ID" value="SVA09228.1"/>
    <property type="molecule type" value="Genomic_DNA"/>
</dbReference>
<organism evidence="1">
    <name type="scientific">marine metagenome</name>
    <dbReference type="NCBI Taxonomy" id="408172"/>
    <lineage>
        <taxon>unclassified sequences</taxon>
        <taxon>metagenomes</taxon>
        <taxon>ecological metagenomes</taxon>
    </lineage>
</organism>
<evidence type="ECO:0008006" key="2">
    <source>
        <dbReference type="Google" id="ProtNLM"/>
    </source>
</evidence>